<dbReference type="Proteomes" id="UP000000268">
    <property type="component" value="Chromosome"/>
</dbReference>
<feature type="transmembrane region" description="Helical" evidence="1">
    <location>
        <begin position="250"/>
        <end position="273"/>
    </location>
</feature>
<organism evidence="2 3">
    <name type="scientific">Acaryochloris marina (strain MBIC 11017)</name>
    <dbReference type="NCBI Taxonomy" id="329726"/>
    <lineage>
        <taxon>Bacteria</taxon>
        <taxon>Bacillati</taxon>
        <taxon>Cyanobacteriota</taxon>
        <taxon>Cyanophyceae</taxon>
        <taxon>Acaryochloridales</taxon>
        <taxon>Acaryochloridaceae</taxon>
        <taxon>Acaryochloris</taxon>
    </lineage>
</organism>
<name>B0C2R0_ACAM1</name>
<protein>
    <submittedName>
        <fullName evidence="2">Uncharacterized protein</fullName>
    </submittedName>
</protein>
<keyword evidence="3" id="KW-1185">Reference proteome</keyword>
<dbReference type="KEGG" id="amr:AM1_6016"/>
<dbReference type="EMBL" id="CP000828">
    <property type="protein sequence ID" value="ABW30948.1"/>
    <property type="molecule type" value="Genomic_DNA"/>
</dbReference>
<feature type="transmembrane region" description="Helical" evidence="1">
    <location>
        <begin position="218"/>
        <end position="238"/>
    </location>
</feature>
<evidence type="ECO:0000313" key="2">
    <source>
        <dbReference type="EMBL" id="ABW30948.1"/>
    </source>
</evidence>
<evidence type="ECO:0000256" key="1">
    <source>
        <dbReference type="SAM" id="Phobius"/>
    </source>
</evidence>
<sequence length="281" mass="31372">MQAPPKTSVISTDKFTNPSLPAQFMVMIIISWVLLLFVGGSLFFFPGFARSHWMWALTPFNTNFLGAVYLSAWVPLTVVLWVRRWAPARLILPMLWVVTTFILIASFSHPEQFALNRRVTGIWYWLYLVDCLGATYYLGKFHSRPPASSSRVGKQWALVLRAQGFALGGFGVGLLGIPALFGQFWPWPLDLFHCQLYSSIFIAGAVGSWVLQRAATSVELLTMGLTQLTFSLLVLIGMTVVDASVHKIQWLQAGTIVWLGSFVVLGFIGMMMIRQSCKADA</sequence>
<feature type="transmembrane region" description="Helical" evidence="1">
    <location>
        <begin position="24"/>
        <end position="44"/>
    </location>
</feature>
<dbReference type="OrthoDB" id="3207535at2"/>
<feature type="transmembrane region" description="Helical" evidence="1">
    <location>
        <begin position="187"/>
        <end position="211"/>
    </location>
</feature>
<dbReference type="AlphaFoldDB" id="B0C2R0"/>
<keyword evidence="1" id="KW-0472">Membrane</keyword>
<dbReference type="eggNOG" id="ENOG5032UYT">
    <property type="taxonomic scope" value="Bacteria"/>
</dbReference>
<reference evidence="2 3" key="1">
    <citation type="journal article" date="2008" name="Proc. Natl. Acad. Sci. U.S.A.">
        <title>Niche adaptation and genome expansion in the chlorophyll d-producing cyanobacterium Acaryochloris marina.</title>
        <authorList>
            <person name="Swingley W.D."/>
            <person name="Chen M."/>
            <person name="Cheung P.C."/>
            <person name="Conrad A.L."/>
            <person name="Dejesa L.C."/>
            <person name="Hao J."/>
            <person name="Honchak B.M."/>
            <person name="Karbach L.E."/>
            <person name="Kurdoglu A."/>
            <person name="Lahiri S."/>
            <person name="Mastrian S.D."/>
            <person name="Miyashita H."/>
            <person name="Page L."/>
            <person name="Ramakrishna P."/>
            <person name="Satoh S."/>
            <person name="Sattley W.M."/>
            <person name="Shimada Y."/>
            <person name="Taylor H.L."/>
            <person name="Tomo T."/>
            <person name="Tsuchiya T."/>
            <person name="Wang Z.T."/>
            <person name="Raymond J."/>
            <person name="Mimuro M."/>
            <person name="Blankenship R.E."/>
            <person name="Touchman J.W."/>
        </authorList>
    </citation>
    <scope>NUCLEOTIDE SEQUENCE [LARGE SCALE GENOMIC DNA]</scope>
    <source>
        <strain evidence="3">MBIC 11017</strain>
    </source>
</reference>
<feature type="transmembrane region" description="Helical" evidence="1">
    <location>
        <begin position="90"/>
        <end position="109"/>
    </location>
</feature>
<dbReference type="STRING" id="329726.AM1_6016"/>
<evidence type="ECO:0000313" key="3">
    <source>
        <dbReference type="Proteomes" id="UP000000268"/>
    </source>
</evidence>
<dbReference type="RefSeq" id="WP_012166150.1">
    <property type="nucleotide sequence ID" value="NC_009925.1"/>
</dbReference>
<feature type="transmembrane region" description="Helical" evidence="1">
    <location>
        <begin position="158"/>
        <end position="181"/>
    </location>
</feature>
<feature type="transmembrane region" description="Helical" evidence="1">
    <location>
        <begin position="121"/>
        <end position="138"/>
    </location>
</feature>
<gene>
    <name evidence="2" type="ordered locus">AM1_6016</name>
</gene>
<proteinExistence type="predicted"/>
<keyword evidence="1" id="KW-0812">Transmembrane</keyword>
<keyword evidence="1" id="KW-1133">Transmembrane helix</keyword>
<feature type="transmembrane region" description="Helical" evidence="1">
    <location>
        <begin position="64"/>
        <end position="83"/>
    </location>
</feature>
<accession>B0C2R0</accession>
<dbReference type="HOGENOM" id="CLU_979606_0_0_3"/>